<dbReference type="AlphaFoldDB" id="A0A1H2R2T7"/>
<accession>A0A1H2R2T7</accession>
<dbReference type="STRING" id="1058.SAMN05421783_101521"/>
<keyword evidence="2" id="KW-1185">Reference proteome</keyword>
<reference evidence="2" key="1">
    <citation type="submission" date="2016-10" db="EMBL/GenBank/DDBJ databases">
        <authorList>
            <person name="Varghese N."/>
            <person name="Submissions S."/>
        </authorList>
    </citation>
    <scope>NUCLEOTIDE SEQUENCE [LARGE SCALE GENOMIC DNA]</scope>
    <source>
        <strain evidence="2">DSM 217</strain>
    </source>
</reference>
<evidence type="ECO:0000313" key="1">
    <source>
        <dbReference type="EMBL" id="SDW13756.1"/>
    </source>
</evidence>
<evidence type="ECO:0000313" key="2">
    <source>
        <dbReference type="Proteomes" id="UP000198816"/>
    </source>
</evidence>
<proteinExistence type="predicted"/>
<organism evidence="1 2">
    <name type="scientific">Thiocapsa roseopersicina</name>
    <dbReference type="NCBI Taxonomy" id="1058"/>
    <lineage>
        <taxon>Bacteria</taxon>
        <taxon>Pseudomonadati</taxon>
        <taxon>Pseudomonadota</taxon>
        <taxon>Gammaproteobacteria</taxon>
        <taxon>Chromatiales</taxon>
        <taxon>Chromatiaceae</taxon>
        <taxon>Thiocapsa</taxon>
    </lineage>
</organism>
<protein>
    <submittedName>
        <fullName evidence="1">Uncharacterized protein</fullName>
    </submittedName>
</protein>
<name>A0A1H2R2T7_THIRO</name>
<sequence>MEPVVAGSKQSPSGLADWDVWFFRHNFTQTGFTCKVLNGSSAMRGMASKVGVQGDRGLVVIRTTLEDVGQIDLSTATLVIQQVLMEPERAGEVVRNAGGGPFLPLELTAAQGSTPNRAIFRTPHGVRPIVTVEVAKRRRKTDSLAVNLAVNRTAMPQMPRACEAEGTALLRTRLVLDDGAQAPVFINVEQPWSCNRSGLATPLRTARSELGSIGGPAGGKATADS</sequence>
<gene>
    <name evidence="1" type="ORF">SAMN05421783_101521</name>
</gene>
<dbReference type="Proteomes" id="UP000198816">
    <property type="component" value="Unassembled WGS sequence"/>
</dbReference>
<dbReference type="RefSeq" id="WP_139191846.1">
    <property type="nucleotide sequence ID" value="NZ_FNNZ01000001.1"/>
</dbReference>
<dbReference type="EMBL" id="FNNZ01000001">
    <property type="protein sequence ID" value="SDW13756.1"/>
    <property type="molecule type" value="Genomic_DNA"/>
</dbReference>